<dbReference type="GO" id="GO:0009451">
    <property type="term" value="P:RNA modification"/>
    <property type="evidence" value="ECO:0007669"/>
    <property type="project" value="InterPro"/>
</dbReference>
<keyword evidence="3" id="KW-1185">Reference proteome</keyword>
<dbReference type="OrthoDB" id="185373at2759"/>
<dbReference type="Pfam" id="PF13812">
    <property type="entry name" value="PPR_3"/>
    <property type="match status" value="1"/>
</dbReference>
<dbReference type="Pfam" id="PF20430">
    <property type="entry name" value="Eplus_motif"/>
    <property type="match status" value="1"/>
</dbReference>
<dbReference type="InterPro" id="IPR046960">
    <property type="entry name" value="PPR_At4g14850-like_plant"/>
</dbReference>
<evidence type="ECO:0000313" key="3">
    <source>
        <dbReference type="Proteomes" id="UP000323000"/>
    </source>
</evidence>
<organism evidence="2 3">
    <name type="scientific">Acer yangbiense</name>
    <dbReference type="NCBI Taxonomy" id="1000413"/>
    <lineage>
        <taxon>Eukaryota</taxon>
        <taxon>Viridiplantae</taxon>
        <taxon>Streptophyta</taxon>
        <taxon>Embryophyta</taxon>
        <taxon>Tracheophyta</taxon>
        <taxon>Spermatophyta</taxon>
        <taxon>Magnoliopsida</taxon>
        <taxon>eudicotyledons</taxon>
        <taxon>Gunneridae</taxon>
        <taxon>Pentapetalae</taxon>
        <taxon>rosids</taxon>
        <taxon>malvids</taxon>
        <taxon>Sapindales</taxon>
        <taxon>Sapindaceae</taxon>
        <taxon>Hippocastanoideae</taxon>
        <taxon>Acereae</taxon>
        <taxon>Acer</taxon>
    </lineage>
</organism>
<accession>A0A5C7IP85</accession>
<evidence type="ECO:0000313" key="2">
    <source>
        <dbReference type="EMBL" id="TXG71081.1"/>
    </source>
</evidence>
<dbReference type="InterPro" id="IPR011990">
    <property type="entry name" value="TPR-like_helical_dom_sf"/>
</dbReference>
<dbReference type="Proteomes" id="UP000323000">
    <property type="component" value="Chromosome 2"/>
</dbReference>
<dbReference type="PANTHER" id="PTHR47926:SF373">
    <property type="entry name" value="TETRATRICOPEPTIDE-LIKE HELICAL DOMAIN SUPERFAMILY, DYW DOMAIN-CONTAINING PROTEIN"/>
    <property type="match status" value="1"/>
</dbReference>
<dbReference type="InterPro" id="IPR002885">
    <property type="entry name" value="PPR_rpt"/>
</dbReference>
<dbReference type="NCBIfam" id="TIGR00756">
    <property type="entry name" value="PPR"/>
    <property type="match status" value="1"/>
</dbReference>
<gene>
    <name evidence="2" type="ORF">EZV62_006016</name>
</gene>
<dbReference type="PANTHER" id="PTHR47926">
    <property type="entry name" value="PENTATRICOPEPTIDE REPEAT-CONTAINING PROTEIN"/>
    <property type="match status" value="1"/>
</dbReference>
<name>A0A5C7IP85_9ROSI</name>
<dbReference type="Pfam" id="PF20431">
    <property type="entry name" value="E_motif"/>
    <property type="match status" value="1"/>
</dbReference>
<evidence type="ECO:0000256" key="1">
    <source>
        <dbReference type="ARBA" id="ARBA00022737"/>
    </source>
</evidence>
<dbReference type="GO" id="GO:0003723">
    <property type="term" value="F:RNA binding"/>
    <property type="evidence" value="ECO:0007669"/>
    <property type="project" value="InterPro"/>
</dbReference>
<dbReference type="InterPro" id="IPR046848">
    <property type="entry name" value="E_motif"/>
</dbReference>
<keyword evidence="1" id="KW-0677">Repeat</keyword>
<reference evidence="3" key="1">
    <citation type="journal article" date="2019" name="Gigascience">
        <title>De novo genome assembly of the endangered Acer yangbiense, a plant species with extremely small populations endemic to Yunnan Province, China.</title>
        <authorList>
            <person name="Yang J."/>
            <person name="Wariss H.M."/>
            <person name="Tao L."/>
            <person name="Zhang R."/>
            <person name="Yun Q."/>
            <person name="Hollingsworth P."/>
            <person name="Dao Z."/>
            <person name="Luo G."/>
            <person name="Guo H."/>
            <person name="Ma Y."/>
            <person name="Sun W."/>
        </authorList>
    </citation>
    <scope>NUCLEOTIDE SEQUENCE [LARGE SCALE GENOMIC DNA]</scope>
    <source>
        <strain evidence="3">cv. Malutang</strain>
    </source>
</reference>
<protein>
    <submittedName>
        <fullName evidence="2">Uncharacterized protein</fullName>
    </submittedName>
</protein>
<sequence>MSSCGFEPDNYTYPCPLKVCSGLNSLWVGLQIHGAVVKLGLDSNLFIGNGLVSMYGKCGCLVEARWFLGIRWLLGMRIVGGLMTCWSSMPTEAVDLYSQMDVQGIEPDAISVASVLPACGDLSALLLGKQIHQYVERKKLWPNLLLENALIDMYAKCGSLAEARTVFDEMNFGLLAADHLFRLAPEQLGYYVLLSNIYAKAGRWDDVMTVRSIMKRKGLKKMPSASNIEINGRVYTFLAGDQSHTQSKKIYEELDVLVGKMKEAGYVPETDSALHIIFLIISYW</sequence>
<dbReference type="EMBL" id="VAHF01000002">
    <property type="protein sequence ID" value="TXG71081.1"/>
    <property type="molecule type" value="Genomic_DNA"/>
</dbReference>
<proteinExistence type="predicted"/>
<dbReference type="Gene3D" id="1.25.40.10">
    <property type="entry name" value="Tetratricopeptide repeat domain"/>
    <property type="match status" value="2"/>
</dbReference>
<dbReference type="AlphaFoldDB" id="A0A5C7IP85"/>
<dbReference type="InterPro" id="IPR046849">
    <property type="entry name" value="E2_motif"/>
</dbReference>
<comment type="caution">
    <text evidence="2">The sequence shown here is derived from an EMBL/GenBank/DDBJ whole genome shotgun (WGS) entry which is preliminary data.</text>
</comment>